<feature type="compositionally biased region" description="Low complexity" evidence="1">
    <location>
        <begin position="122"/>
        <end position="133"/>
    </location>
</feature>
<name>A0A8H3TZM2_9TREE</name>
<dbReference type="EMBL" id="BLZA01000049">
    <property type="protein sequence ID" value="GHJ89811.1"/>
    <property type="molecule type" value="Genomic_DNA"/>
</dbReference>
<feature type="compositionally biased region" description="Polar residues" evidence="1">
    <location>
        <begin position="285"/>
        <end position="298"/>
    </location>
</feature>
<comment type="caution">
    <text evidence="2">The sequence shown here is derived from an EMBL/GenBank/DDBJ whole genome shotgun (WGS) entry which is preliminary data.</text>
</comment>
<sequence>MEGYFQTEEKKQDEGYGLLGSLIKNLPGYEKAKASSSKFSSGLKRKVSDDHGPAGSQQPKGRNLLLTSKPTVEEVTAPFRPHLPSINSTLESSDSNTPFNSNKASQINVPALENGLGKLDGASRGSYASGSRNNRAKHSFNRAAPSESKDQSFPISSTSKKAKTGSTNTRRPSRAVEAKVVALRSRAEREQGGNEVQQARPDSSIGRQRMVVKGTGNATKMSKRKGKAEKEAPAESVIISLDEDTDEDIISEDNVAISQSAKSNASLNLGEGFPVLEKSKGGSPHRQSPNKSAIQSRTESIESIVLTGAGTSPGAPIIETRNILPAPPLVNEDFGTFRNGISTEHRWEATGYAIMPVETTGFVIPHGQTLDTSPTKLRQDTGSLPLATGHAPHSHIVYSLPSMEPDAARSRSKQNPLPIPDPKIGRPEWIDEPPQIHRHEINLFRQIPSNLQIPFVALADELDNVDEPSGINNTSLAYLDFRGWSAQGVPTHEGGPNIDLDHRHVVAAQRVWRAFRSAQILREEAGGRIFRFSRIPSPSGQETQRELDGVSVAVPIKQETFPLPRSQVTRAAASSLAPLRDGKPQVYALSNTPKQRHPVEVAESPEIIVQAAPANDIDQRIDRLGSQEKWKARPQAHVDDIESPIERFRAEHDEKSSLSEEEITCMN</sequence>
<reference evidence="2" key="1">
    <citation type="submission" date="2020-07" db="EMBL/GenBank/DDBJ databases">
        <title>Draft Genome Sequence of a Deep-Sea Yeast, Naganishia (Cryptococcus) liquefaciens strain N6.</title>
        <authorList>
            <person name="Han Y.W."/>
            <person name="Kajitani R."/>
            <person name="Morimoto H."/>
            <person name="Parhat M."/>
            <person name="Tsubouchi H."/>
            <person name="Bakenova O."/>
            <person name="Ogata M."/>
            <person name="Argunhan B."/>
            <person name="Aoki R."/>
            <person name="Kajiwara S."/>
            <person name="Itoh T."/>
            <person name="Iwasaki H."/>
        </authorList>
    </citation>
    <scope>NUCLEOTIDE SEQUENCE</scope>
    <source>
        <strain evidence="2">N6</strain>
    </source>
</reference>
<dbReference type="AlphaFoldDB" id="A0A8H3TZM2"/>
<keyword evidence="3" id="KW-1185">Reference proteome</keyword>
<feature type="compositionally biased region" description="Polar residues" evidence="1">
    <location>
        <begin position="85"/>
        <end position="108"/>
    </location>
</feature>
<protein>
    <submittedName>
        <fullName evidence="2">Uncharacterized protein</fullName>
    </submittedName>
</protein>
<evidence type="ECO:0000313" key="2">
    <source>
        <dbReference type="EMBL" id="GHJ89811.1"/>
    </source>
</evidence>
<feature type="compositionally biased region" description="Polar residues" evidence="1">
    <location>
        <begin position="55"/>
        <end position="70"/>
    </location>
</feature>
<accession>A0A8H3TZM2</accession>
<evidence type="ECO:0000313" key="3">
    <source>
        <dbReference type="Proteomes" id="UP000620104"/>
    </source>
</evidence>
<organism evidence="2 3">
    <name type="scientific">Naganishia liquefaciens</name>
    <dbReference type="NCBI Taxonomy" id="104408"/>
    <lineage>
        <taxon>Eukaryota</taxon>
        <taxon>Fungi</taxon>
        <taxon>Dikarya</taxon>
        <taxon>Basidiomycota</taxon>
        <taxon>Agaricomycotina</taxon>
        <taxon>Tremellomycetes</taxon>
        <taxon>Filobasidiales</taxon>
        <taxon>Filobasidiaceae</taxon>
        <taxon>Naganishia</taxon>
    </lineage>
</organism>
<evidence type="ECO:0000256" key="1">
    <source>
        <dbReference type="SAM" id="MobiDB-lite"/>
    </source>
</evidence>
<feature type="region of interest" description="Disordered" evidence="1">
    <location>
        <begin position="34"/>
        <end position="235"/>
    </location>
</feature>
<feature type="compositionally biased region" description="Basic and acidic residues" evidence="1">
    <location>
        <begin position="628"/>
        <end position="658"/>
    </location>
</feature>
<feature type="region of interest" description="Disordered" evidence="1">
    <location>
        <begin position="405"/>
        <end position="427"/>
    </location>
</feature>
<dbReference type="Proteomes" id="UP000620104">
    <property type="component" value="Unassembled WGS sequence"/>
</dbReference>
<feature type="region of interest" description="Disordered" evidence="1">
    <location>
        <begin position="272"/>
        <end position="298"/>
    </location>
</feature>
<feature type="region of interest" description="Disordered" evidence="1">
    <location>
        <begin position="628"/>
        <end position="667"/>
    </location>
</feature>
<proteinExistence type="predicted"/>
<gene>
    <name evidence="2" type="ORF">NliqN6_6213</name>
</gene>
<feature type="compositionally biased region" description="Low complexity" evidence="1">
    <location>
        <begin position="156"/>
        <end position="169"/>
    </location>
</feature>